<name>A0A933MK56_UNCT6</name>
<dbReference type="Proteomes" id="UP000736328">
    <property type="component" value="Unassembled WGS sequence"/>
</dbReference>
<proteinExistence type="predicted"/>
<protein>
    <submittedName>
        <fullName evidence="1">Uncharacterized protein</fullName>
    </submittedName>
</protein>
<evidence type="ECO:0000313" key="1">
    <source>
        <dbReference type="EMBL" id="MBI4727354.1"/>
    </source>
</evidence>
<dbReference type="AlphaFoldDB" id="A0A933MK56"/>
<comment type="caution">
    <text evidence="1">The sequence shown here is derived from an EMBL/GenBank/DDBJ whole genome shotgun (WGS) entry which is preliminary data.</text>
</comment>
<sequence>MNNSDHIEIINDQPEYSGTGVYAWNLYRNIKDLVPVKMADWNPPWK</sequence>
<dbReference type="EMBL" id="JACQXR010000118">
    <property type="protein sequence ID" value="MBI4727354.1"/>
    <property type="molecule type" value="Genomic_DNA"/>
</dbReference>
<reference evidence="1" key="1">
    <citation type="submission" date="2020-07" db="EMBL/GenBank/DDBJ databases">
        <title>Huge and variable diversity of episymbiotic CPR bacteria and DPANN archaea in groundwater ecosystems.</title>
        <authorList>
            <person name="He C.Y."/>
            <person name="Keren R."/>
            <person name="Whittaker M."/>
            <person name="Farag I.F."/>
            <person name="Doudna J."/>
            <person name="Cate J.H.D."/>
            <person name="Banfield J.F."/>
        </authorList>
    </citation>
    <scope>NUCLEOTIDE SEQUENCE</scope>
    <source>
        <strain evidence="1">NC_groundwater_1520_Pr4_B-0.1um_53_5</strain>
    </source>
</reference>
<accession>A0A933MK56</accession>
<gene>
    <name evidence="1" type="ORF">HY768_09090</name>
</gene>
<organism evidence="1 2">
    <name type="scientific">candidate division TA06 bacterium</name>
    <dbReference type="NCBI Taxonomy" id="2250710"/>
    <lineage>
        <taxon>Bacteria</taxon>
        <taxon>Bacteria division TA06</taxon>
    </lineage>
</organism>
<evidence type="ECO:0000313" key="2">
    <source>
        <dbReference type="Proteomes" id="UP000736328"/>
    </source>
</evidence>